<reference evidence="2" key="1">
    <citation type="journal article" date="2023" name="Mol. Phylogenet. Evol.">
        <title>Genome-scale phylogeny and comparative genomics of the fungal order Sordariales.</title>
        <authorList>
            <person name="Hensen N."/>
            <person name="Bonometti L."/>
            <person name="Westerberg I."/>
            <person name="Brannstrom I.O."/>
            <person name="Guillou S."/>
            <person name="Cros-Aarteil S."/>
            <person name="Calhoun S."/>
            <person name="Haridas S."/>
            <person name="Kuo A."/>
            <person name="Mondo S."/>
            <person name="Pangilinan J."/>
            <person name="Riley R."/>
            <person name="LaButti K."/>
            <person name="Andreopoulos B."/>
            <person name="Lipzen A."/>
            <person name="Chen C."/>
            <person name="Yan M."/>
            <person name="Daum C."/>
            <person name="Ng V."/>
            <person name="Clum A."/>
            <person name="Steindorff A."/>
            <person name="Ohm R.A."/>
            <person name="Martin F."/>
            <person name="Silar P."/>
            <person name="Natvig D.O."/>
            <person name="Lalanne C."/>
            <person name="Gautier V."/>
            <person name="Ament-Velasquez S.L."/>
            <person name="Kruys A."/>
            <person name="Hutchinson M.I."/>
            <person name="Powell A.J."/>
            <person name="Barry K."/>
            <person name="Miller A.N."/>
            <person name="Grigoriev I.V."/>
            <person name="Debuchy R."/>
            <person name="Gladieux P."/>
            <person name="Hiltunen Thoren M."/>
            <person name="Johannesson H."/>
        </authorList>
    </citation>
    <scope>NUCLEOTIDE SEQUENCE</scope>
    <source>
        <strain evidence="2">CBS 626.80</strain>
    </source>
</reference>
<dbReference type="Proteomes" id="UP001303222">
    <property type="component" value="Unassembled WGS sequence"/>
</dbReference>
<accession>A0AAN6SGC3</accession>
<feature type="compositionally biased region" description="Basic and acidic residues" evidence="1">
    <location>
        <begin position="71"/>
        <end position="81"/>
    </location>
</feature>
<reference evidence="2" key="2">
    <citation type="submission" date="2023-06" db="EMBL/GenBank/DDBJ databases">
        <authorList>
            <consortium name="Lawrence Berkeley National Laboratory"/>
            <person name="Mondo S.J."/>
            <person name="Hensen N."/>
            <person name="Bonometti L."/>
            <person name="Westerberg I."/>
            <person name="Brannstrom I.O."/>
            <person name="Guillou S."/>
            <person name="Cros-Aarteil S."/>
            <person name="Calhoun S."/>
            <person name="Haridas S."/>
            <person name="Kuo A."/>
            <person name="Pangilinan J."/>
            <person name="Riley R."/>
            <person name="Labutti K."/>
            <person name="Andreopoulos B."/>
            <person name="Lipzen A."/>
            <person name="Chen C."/>
            <person name="Yanf M."/>
            <person name="Daum C."/>
            <person name="Ng V."/>
            <person name="Clum A."/>
            <person name="Steindorff A."/>
            <person name="Ohm R."/>
            <person name="Martin F."/>
            <person name="Silar P."/>
            <person name="Natvig D."/>
            <person name="Lalanne C."/>
            <person name="Gautier V."/>
            <person name="Ament-Velasquez S.L."/>
            <person name="Kruys A."/>
            <person name="Hutchinson M.I."/>
            <person name="Powell A.J."/>
            <person name="Barry K."/>
            <person name="Miller A.N."/>
            <person name="Grigoriev I.V."/>
            <person name="Debuchy R."/>
            <person name="Gladieux P."/>
            <person name="Thoren M.H."/>
            <person name="Johannesson H."/>
        </authorList>
    </citation>
    <scope>NUCLEOTIDE SEQUENCE</scope>
    <source>
        <strain evidence="2">CBS 626.80</strain>
    </source>
</reference>
<feature type="compositionally biased region" description="Polar residues" evidence="1">
    <location>
        <begin position="89"/>
        <end position="98"/>
    </location>
</feature>
<sequence length="98" mass="10841">MTTANLVCVFSFFFFFSNPTPSNKDSVVPPYVLSASLSLSLSLSLWFPIAKLLPSPDDLLRGFSCPRRPNPRRESRRRGSDGRVGVSKCSRNANCGSR</sequence>
<dbReference type="EMBL" id="MU859129">
    <property type="protein sequence ID" value="KAK3952173.1"/>
    <property type="molecule type" value="Genomic_DNA"/>
</dbReference>
<gene>
    <name evidence="2" type="ORF">QBC32DRAFT_342057</name>
</gene>
<name>A0AAN6SGC3_9PEZI</name>
<evidence type="ECO:0000256" key="1">
    <source>
        <dbReference type="SAM" id="MobiDB-lite"/>
    </source>
</evidence>
<keyword evidence="3" id="KW-1185">Reference proteome</keyword>
<protein>
    <submittedName>
        <fullName evidence="2">Uncharacterized protein</fullName>
    </submittedName>
</protein>
<proteinExistence type="predicted"/>
<comment type="caution">
    <text evidence="2">The sequence shown here is derived from an EMBL/GenBank/DDBJ whole genome shotgun (WGS) entry which is preliminary data.</text>
</comment>
<organism evidence="2 3">
    <name type="scientific">Pseudoneurospora amorphoporcata</name>
    <dbReference type="NCBI Taxonomy" id="241081"/>
    <lineage>
        <taxon>Eukaryota</taxon>
        <taxon>Fungi</taxon>
        <taxon>Dikarya</taxon>
        <taxon>Ascomycota</taxon>
        <taxon>Pezizomycotina</taxon>
        <taxon>Sordariomycetes</taxon>
        <taxon>Sordariomycetidae</taxon>
        <taxon>Sordariales</taxon>
        <taxon>Sordariaceae</taxon>
        <taxon>Pseudoneurospora</taxon>
    </lineage>
</organism>
<evidence type="ECO:0000313" key="2">
    <source>
        <dbReference type="EMBL" id="KAK3952173.1"/>
    </source>
</evidence>
<feature type="region of interest" description="Disordered" evidence="1">
    <location>
        <begin position="64"/>
        <end position="98"/>
    </location>
</feature>
<dbReference type="AlphaFoldDB" id="A0AAN6SGC3"/>
<evidence type="ECO:0000313" key="3">
    <source>
        <dbReference type="Proteomes" id="UP001303222"/>
    </source>
</evidence>